<dbReference type="SUPFAM" id="SSF50249">
    <property type="entry name" value="Nucleic acid-binding proteins"/>
    <property type="match status" value="1"/>
</dbReference>
<feature type="binding site" evidence="9">
    <location>
        <begin position="127"/>
        <end position="132"/>
    </location>
    <ligand>
        <name>ATP</name>
        <dbReference type="ChEBI" id="CHEBI:30616"/>
    </ligand>
</feature>
<dbReference type="GO" id="GO:0016787">
    <property type="term" value="F:hydrolase activity"/>
    <property type="evidence" value="ECO:0007669"/>
    <property type="project" value="UniProtKB-KW"/>
</dbReference>
<dbReference type="InterPro" id="IPR003593">
    <property type="entry name" value="AAA+_ATPase"/>
</dbReference>
<keyword evidence="3 9" id="KW-0378">Hydrolase</keyword>
<dbReference type="EMBL" id="JAAKYA010000042">
    <property type="protein sequence ID" value="NGO39011.1"/>
    <property type="molecule type" value="Genomic_DNA"/>
</dbReference>
<evidence type="ECO:0000256" key="4">
    <source>
        <dbReference type="ARBA" id="ARBA00022806"/>
    </source>
</evidence>
<comment type="subunit">
    <text evidence="9">Homohexamer. The homohexamer assembles into an open ring structure.</text>
</comment>
<evidence type="ECO:0000256" key="3">
    <source>
        <dbReference type="ARBA" id="ARBA00022801"/>
    </source>
</evidence>
<dbReference type="GO" id="GO:0003723">
    <property type="term" value="F:RNA binding"/>
    <property type="evidence" value="ECO:0007669"/>
    <property type="project" value="UniProtKB-UniRule"/>
</dbReference>
<evidence type="ECO:0000313" key="12">
    <source>
        <dbReference type="EMBL" id="NGO39011.1"/>
    </source>
</evidence>
<dbReference type="Pfam" id="PF00006">
    <property type="entry name" value="ATP-synt_ab"/>
    <property type="match status" value="1"/>
</dbReference>
<comment type="caution">
    <text evidence="12">The sequence shown here is derived from an EMBL/GenBank/DDBJ whole genome shotgun (WGS) entry which is preliminary data.</text>
</comment>
<dbReference type="Pfam" id="PF07497">
    <property type="entry name" value="Rho_RNA_bind"/>
    <property type="match status" value="1"/>
</dbReference>
<dbReference type="NCBIfam" id="NF006886">
    <property type="entry name" value="PRK09376.1"/>
    <property type="match status" value="1"/>
</dbReference>
<keyword evidence="7 9" id="KW-0805">Transcription regulation</keyword>
<gene>
    <name evidence="9" type="primary">rho</name>
    <name evidence="12" type="ORF">G4L39_06320</name>
</gene>
<evidence type="ECO:0000256" key="1">
    <source>
        <dbReference type="ARBA" id="ARBA00022472"/>
    </source>
</evidence>
<evidence type="ECO:0000256" key="2">
    <source>
        <dbReference type="ARBA" id="ARBA00022741"/>
    </source>
</evidence>
<dbReference type="GO" id="GO:0008186">
    <property type="term" value="F:ATP-dependent activity, acting on RNA"/>
    <property type="evidence" value="ECO:0007669"/>
    <property type="project" value="InterPro"/>
</dbReference>
<dbReference type="InterPro" id="IPR041703">
    <property type="entry name" value="Rho_factor_ATP-bd"/>
</dbReference>
<feature type="binding site" evidence="9">
    <location>
        <begin position="139"/>
        <end position="144"/>
    </location>
    <ligand>
        <name>ATP</name>
        <dbReference type="ChEBI" id="CHEBI:30616"/>
    </ligand>
</feature>
<comment type="function">
    <text evidence="9">Facilitates transcription termination by a mechanism that involves Rho binding to the nascent RNA, activation of Rho's RNA-dependent ATPase activity, and release of the mRNA from the DNA template.</text>
</comment>
<evidence type="ECO:0000313" key="13">
    <source>
        <dbReference type="Proteomes" id="UP000477311"/>
    </source>
</evidence>
<keyword evidence="1 9" id="KW-0806">Transcription termination</keyword>
<organism evidence="12 13">
    <name type="scientific">Limisphaera ngatamarikiensis</name>
    <dbReference type="NCBI Taxonomy" id="1324935"/>
    <lineage>
        <taxon>Bacteria</taxon>
        <taxon>Pseudomonadati</taxon>
        <taxon>Verrucomicrobiota</taxon>
        <taxon>Verrucomicrobiia</taxon>
        <taxon>Limisphaerales</taxon>
        <taxon>Limisphaeraceae</taxon>
        <taxon>Limisphaera</taxon>
    </lineage>
</organism>
<reference evidence="12 13" key="1">
    <citation type="submission" date="2020-02" db="EMBL/GenBank/DDBJ databases">
        <title>Draft genome sequence of Limisphaera ngatamarikiensis NGM72.4T, a thermophilic Verrucomicrobia grouped in subdivision 3.</title>
        <authorList>
            <person name="Carere C.R."/>
            <person name="Steen J."/>
            <person name="Hugenholtz P."/>
            <person name="Stott M.B."/>
        </authorList>
    </citation>
    <scope>NUCLEOTIDE SEQUENCE [LARGE SCALE GENOMIC DNA]</scope>
    <source>
        <strain evidence="12 13">NGM72.4</strain>
    </source>
</reference>
<dbReference type="InterPro" id="IPR012340">
    <property type="entry name" value="NA-bd_OB-fold"/>
</dbReference>
<evidence type="ECO:0000259" key="11">
    <source>
        <dbReference type="PROSITE" id="PS51856"/>
    </source>
</evidence>
<dbReference type="InterPro" id="IPR000194">
    <property type="entry name" value="ATPase_F1/V1/A1_a/bsu_nucl-bd"/>
</dbReference>
<evidence type="ECO:0000256" key="10">
    <source>
        <dbReference type="PROSITE-ProRule" id="PRU01203"/>
    </source>
</evidence>
<sequence length="375" mass="42015">MSNNNSGNTPSYGSGYLEISEKGFGFLRSPQNHFQPKPTDIFVTPDTIKRHFLREGCLVAGPLQPPHRGSNPQLKAVEKVNDLPFSEYLKLVRFENLTTIDPIEKFKLETTPDMIETRVIDLVTPIGKGTRGLIVAPPRSGKTTILKQIANAITTNHPEVYVVVLLIDERPEEVTDFQRSVKAEVVASSNDQDLETHVRLSRFMIERCRRMVECGKDVFVLLDSLTRVARAYNSVHGGSGRTMTGGVDARALEVPRKMFASARKIEGGGSLTIIATALVETGSRMDELIFQEFKGTGNMELVLDRKLADRRIFPAIDIPRSGTRKEEKLFPKHQIEAVRKLRRMMVDLNPVEAMETLIAALRKHKTNDELLAKLL</sequence>
<dbReference type="GO" id="GO:0006353">
    <property type="term" value="P:DNA-templated transcription termination"/>
    <property type="evidence" value="ECO:0007669"/>
    <property type="project" value="UniProtKB-UniRule"/>
</dbReference>
<feature type="domain" description="Rho RNA-BD" evidence="11">
    <location>
        <begin position="10"/>
        <end position="84"/>
    </location>
</feature>
<name>A0A6M1RUC3_9BACT</name>
<dbReference type="Gene3D" id="2.40.50.140">
    <property type="entry name" value="Nucleic acid-binding proteins"/>
    <property type="match status" value="1"/>
</dbReference>
<dbReference type="GO" id="GO:0005524">
    <property type="term" value="F:ATP binding"/>
    <property type="evidence" value="ECO:0007669"/>
    <property type="project" value="UniProtKB-UniRule"/>
</dbReference>
<dbReference type="InterPro" id="IPR004665">
    <property type="entry name" value="Term_rho"/>
</dbReference>
<dbReference type="PANTHER" id="PTHR46425:SF1">
    <property type="entry name" value="TRANSCRIPTION TERMINATION FACTOR RHO"/>
    <property type="match status" value="1"/>
</dbReference>
<dbReference type="Proteomes" id="UP000477311">
    <property type="component" value="Unassembled WGS sequence"/>
</dbReference>
<keyword evidence="6 9" id="KW-0694">RNA-binding</keyword>
<dbReference type="CDD" id="cd01128">
    <property type="entry name" value="rho_factor_C"/>
    <property type="match status" value="1"/>
</dbReference>
<dbReference type="PROSITE" id="PS51856">
    <property type="entry name" value="RHO_RNA_BD"/>
    <property type="match status" value="1"/>
</dbReference>
<evidence type="ECO:0000256" key="7">
    <source>
        <dbReference type="ARBA" id="ARBA00023015"/>
    </source>
</evidence>
<dbReference type="RefSeq" id="WP_165106780.1">
    <property type="nucleotide sequence ID" value="NZ_JAAKYA010000042.1"/>
</dbReference>
<evidence type="ECO:0000256" key="9">
    <source>
        <dbReference type="HAMAP-Rule" id="MF_01884"/>
    </source>
</evidence>
<evidence type="ECO:0000256" key="5">
    <source>
        <dbReference type="ARBA" id="ARBA00022840"/>
    </source>
</evidence>
<dbReference type="SUPFAM" id="SSF52540">
    <property type="entry name" value="P-loop containing nucleoside triphosphate hydrolases"/>
    <property type="match status" value="1"/>
</dbReference>
<comment type="caution">
    <text evidence="9">Lacks conserved residue(s) required for the propagation of feature annotation.</text>
</comment>
<dbReference type="SMART" id="SM00382">
    <property type="entry name" value="AAA"/>
    <property type="match status" value="1"/>
</dbReference>
<feature type="binding site" evidence="9">
    <location>
        <position position="170"/>
    </location>
    <ligand>
        <name>ATP</name>
        <dbReference type="ChEBI" id="CHEBI:30616"/>
    </ligand>
</feature>
<accession>A0A6M1RUC3</accession>
<keyword evidence="13" id="KW-1185">Reference proteome</keyword>
<dbReference type="AlphaFoldDB" id="A0A6M1RUC3"/>
<proteinExistence type="inferred from homology"/>
<dbReference type="Gene3D" id="3.40.50.300">
    <property type="entry name" value="P-loop containing nucleotide triphosphate hydrolases"/>
    <property type="match status" value="1"/>
</dbReference>
<dbReference type="GO" id="GO:0004386">
    <property type="term" value="F:helicase activity"/>
    <property type="evidence" value="ECO:0007669"/>
    <property type="project" value="UniProtKB-UniRule"/>
</dbReference>
<evidence type="ECO:0000256" key="8">
    <source>
        <dbReference type="ARBA" id="ARBA00023163"/>
    </source>
</evidence>
<comment type="similarity">
    <text evidence="9 10">Belongs to the Rho family.</text>
</comment>
<keyword evidence="4 9" id="KW-0347">Helicase</keyword>
<keyword evidence="5 9" id="KW-0067">ATP-binding</keyword>
<dbReference type="PANTHER" id="PTHR46425">
    <property type="entry name" value="TRANSCRIPTION TERMINATION FACTOR RHO"/>
    <property type="match status" value="1"/>
</dbReference>
<dbReference type="InterPro" id="IPR011113">
    <property type="entry name" value="Rho_RNA-bd"/>
</dbReference>
<dbReference type="InterPro" id="IPR027417">
    <property type="entry name" value="P-loop_NTPase"/>
</dbReference>
<keyword evidence="8 9" id="KW-0804">Transcription</keyword>
<dbReference type="EC" id="3.6.4.-" evidence="9"/>
<evidence type="ECO:0000256" key="6">
    <source>
        <dbReference type="ARBA" id="ARBA00022884"/>
    </source>
</evidence>
<dbReference type="HAMAP" id="MF_01884">
    <property type="entry name" value="Rho"/>
    <property type="match status" value="1"/>
</dbReference>
<protein>
    <recommendedName>
        <fullName evidence="9">Transcription termination factor Rho</fullName>
        <ecNumber evidence="9">3.6.4.-</ecNumber>
    </recommendedName>
    <alternativeName>
        <fullName evidence="9">ATP-dependent helicase Rho</fullName>
    </alternativeName>
</protein>
<keyword evidence="2 9" id="KW-0547">Nucleotide-binding</keyword>